<dbReference type="CDD" id="cd16387">
    <property type="entry name" value="ParB_N_Srx"/>
    <property type="match status" value="1"/>
</dbReference>
<comment type="caution">
    <text evidence="2">The sequence shown here is derived from an EMBL/GenBank/DDBJ whole genome shotgun (WGS) entry which is preliminary data.</text>
</comment>
<evidence type="ECO:0000313" key="3">
    <source>
        <dbReference type="Proteomes" id="UP001239909"/>
    </source>
</evidence>
<feature type="compositionally biased region" description="Low complexity" evidence="1">
    <location>
        <begin position="140"/>
        <end position="166"/>
    </location>
</feature>
<reference evidence="2 3" key="1">
    <citation type="submission" date="2023-04" db="EMBL/GenBank/DDBJ databases">
        <title>Marinoamorphus aggregata gen. nov., sp. Nov., isolate from tissue of brittle star Ophioplocus japonicus.</title>
        <authorList>
            <person name="Kawano K."/>
            <person name="Sawayama S."/>
            <person name="Nakagawa S."/>
        </authorList>
    </citation>
    <scope>NUCLEOTIDE SEQUENCE [LARGE SCALE GENOMIC DNA]</scope>
    <source>
        <strain evidence="2 3">NKW23</strain>
    </source>
</reference>
<dbReference type="EMBL" id="BSYI01000020">
    <property type="protein sequence ID" value="GMG83495.1"/>
    <property type="molecule type" value="Genomic_DNA"/>
</dbReference>
<name>A0ABQ6LMH3_9RHOB</name>
<dbReference type="Proteomes" id="UP001239909">
    <property type="component" value="Unassembled WGS sequence"/>
</dbReference>
<protein>
    <recommendedName>
        <fullName evidence="4">ParB/Sulfiredoxin domain-containing protein</fullName>
    </recommendedName>
</protein>
<sequence length="166" mass="17816">MPAPKVQYLRSAEDIDRISFQDGLAAVEVPFDLLPALPLSNDERFASPRLARLIRSIRQTGYSSTAPIICRIGMKGRWVVVDGGHRITAARKLGRPCLANLFRRRVGTLYFLLFTTEGSWRKVRAIMDTGLDTAAAGTLPPAEAGEPGTPGATPPEAGSAPGTGRS</sequence>
<evidence type="ECO:0000256" key="1">
    <source>
        <dbReference type="SAM" id="MobiDB-lite"/>
    </source>
</evidence>
<dbReference type="SUPFAM" id="SSF110849">
    <property type="entry name" value="ParB/Sulfiredoxin"/>
    <property type="match status" value="1"/>
</dbReference>
<evidence type="ECO:0008006" key="4">
    <source>
        <dbReference type="Google" id="ProtNLM"/>
    </source>
</evidence>
<dbReference type="Gene3D" id="3.90.1530.10">
    <property type="entry name" value="Conserved hypothetical protein from pyrococcus furiosus pfu- 392566-001, ParB domain"/>
    <property type="match status" value="1"/>
</dbReference>
<dbReference type="InterPro" id="IPR036086">
    <property type="entry name" value="ParB/Sulfiredoxin_sf"/>
</dbReference>
<accession>A0ABQ6LMH3</accession>
<evidence type="ECO:0000313" key="2">
    <source>
        <dbReference type="EMBL" id="GMG83495.1"/>
    </source>
</evidence>
<keyword evidence="3" id="KW-1185">Reference proteome</keyword>
<gene>
    <name evidence="2" type="ORF">LNKW23_27080</name>
</gene>
<organism evidence="2 3">
    <name type="scientific">Paralimibaculum aggregatum</name>
    <dbReference type="NCBI Taxonomy" id="3036245"/>
    <lineage>
        <taxon>Bacteria</taxon>
        <taxon>Pseudomonadati</taxon>
        <taxon>Pseudomonadota</taxon>
        <taxon>Alphaproteobacteria</taxon>
        <taxon>Rhodobacterales</taxon>
        <taxon>Paracoccaceae</taxon>
        <taxon>Paralimibaculum</taxon>
    </lineage>
</organism>
<feature type="region of interest" description="Disordered" evidence="1">
    <location>
        <begin position="136"/>
        <end position="166"/>
    </location>
</feature>
<proteinExistence type="predicted"/>
<dbReference type="RefSeq" id="WP_285672291.1">
    <property type="nucleotide sequence ID" value="NZ_BSYI01000020.1"/>
</dbReference>